<dbReference type="PROSITE" id="PS50157">
    <property type="entry name" value="ZINC_FINGER_C2H2_2"/>
    <property type="match status" value="12"/>
</dbReference>
<keyword evidence="3" id="KW-0479">Metal-binding</keyword>
<name>A0ABD1FEF6_HYPHA</name>
<dbReference type="PANTHER" id="PTHR24393:SF34">
    <property type="entry name" value="PR_SET DOMAIN 13"/>
    <property type="match status" value="1"/>
</dbReference>
<dbReference type="EMBL" id="JBDJPC010000001">
    <property type="protein sequence ID" value="KAL1517642.1"/>
    <property type="molecule type" value="Genomic_DNA"/>
</dbReference>
<evidence type="ECO:0000256" key="6">
    <source>
        <dbReference type="ARBA" id="ARBA00022833"/>
    </source>
</evidence>
<dbReference type="FunFam" id="3.30.160.60:FF:000663">
    <property type="entry name" value="Zinc finger protein 45"/>
    <property type="match status" value="1"/>
</dbReference>
<sequence length="606" mass="71566">MIQTEKDCYRTLRLNNDGAIKEEIDINEEPLHQPCEDRLSNKSEEQISDTKLEIINWHSFPLTVRSKKKPLRKRDCRYCKKTFDSIKNLTMHVNLNHDKRLLYQCNICDKIIQGLKMFRKHNVAHMTAIDEKKEENARKTDFPCKFQCKFCFNYFNSKHNLIKHYRTHEDKEVYSCEHCNEQFVNLTELHVHISLRHMGKKLCKCSSSNKRKRRNPTKYLRNHEDNSFLYGSKKSFHSPDQLTLNCEIKSESDQEDITSSRRKSLRKKIKVEGNRWECKKCPEKFSTFSHLKAHRKIHSNKEQPEDHTYKFDGVQDLYICNTCSAEFQKEEEVKRHMKDLHDKEYSCNQCSKNFKTLYEMGVHASEHNPNGLVGCPLCQFKSPKKGALLIHINYVHLKKFAHFCDKCGKGFNDHLIFKEHANEHLGIRPFECVVCEKSFTYTRYLYTHQVRTHRVTIDGQLLPNQCPYCSRKYSKSETLEKHLEEAHFKMGPHEKKHLCDTCGKGFAQRSKLVIHERVHTGYKPYACRYCEKSFTKKDYLVMHERVHSGEKPYSCEYCGKCFSQGAPLRIHLRIHTGEKPYECQFCSMKFSSRGALNMHKNCVGLN</sequence>
<feature type="domain" description="C2H2-type" evidence="10">
    <location>
        <begin position="146"/>
        <end position="173"/>
    </location>
</feature>
<accession>A0ABD1FEF6</accession>
<dbReference type="Gene3D" id="3.30.160.60">
    <property type="entry name" value="Classic Zinc Finger"/>
    <property type="match status" value="10"/>
</dbReference>
<feature type="domain" description="C2H2-type" evidence="10">
    <location>
        <begin position="345"/>
        <end position="367"/>
    </location>
</feature>
<dbReference type="GO" id="GO:0006355">
    <property type="term" value="P:regulation of DNA-templated transcription"/>
    <property type="evidence" value="ECO:0007669"/>
    <property type="project" value="UniProtKB-ARBA"/>
</dbReference>
<feature type="domain" description="C2H2-type" evidence="10">
    <location>
        <begin position="581"/>
        <end position="606"/>
    </location>
</feature>
<comment type="subcellular location">
    <subcellularLocation>
        <location evidence="1">Nucleus</location>
    </subcellularLocation>
</comment>
<evidence type="ECO:0000313" key="12">
    <source>
        <dbReference type="Proteomes" id="UP001566132"/>
    </source>
</evidence>
<comment type="similarity">
    <text evidence="2">Belongs to the krueppel C2H2-type zinc-finger protein family.</text>
</comment>
<feature type="domain" description="C2H2-type" evidence="10">
    <location>
        <begin position="497"/>
        <end position="524"/>
    </location>
</feature>
<dbReference type="FunFam" id="3.30.160.60:FF:001119">
    <property type="entry name" value="zinc finger protein 408"/>
    <property type="match status" value="1"/>
</dbReference>
<keyword evidence="6" id="KW-0862">Zinc</keyword>
<keyword evidence="5 9" id="KW-0863">Zinc-finger</keyword>
<feature type="domain" description="C2H2-type" evidence="10">
    <location>
        <begin position="525"/>
        <end position="552"/>
    </location>
</feature>
<dbReference type="PANTHER" id="PTHR24393">
    <property type="entry name" value="ZINC FINGER PROTEIN"/>
    <property type="match status" value="1"/>
</dbReference>
<evidence type="ECO:0000256" key="1">
    <source>
        <dbReference type="ARBA" id="ARBA00004123"/>
    </source>
</evidence>
<dbReference type="GO" id="GO:0008270">
    <property type="term" value="F:zinc ion binding"/>
    <property type="evidence" value="ECO:0007669"/>
    <property type="project" value="UniProtKB-KW"/>
</dbReference>
<feature type="domain" description="C2H2-type" evidence="10">
    <location>
        <begin position="318"/>
        <end position="346"/>
    </location>
</feature>
<organism evidence="11 12">
    <name type="scientific">Hypothenemus hampei</name>
    <name type="common">Coffee berry borer</name>
    <dbReference type="NCBI Taxonomy" id="57062"/>
    <lineage>
        <taxon>Eukaryota</taxon>
        <taxon>Metazoa</taxon>
        <taxon>Ecdysozoa</taxon>
        <taxon>Arthropoda</taxon>
        <taxon>Hexapoda</taxon>
        <taxon>Insecta</taxon>
        <taxon>Pterygota</taxon>
        <taxon>Neoptera</taxon>
        <taxon>Endopterygota</taxon>
        <taxon>Coleoptera</taxon>
        <taxon>Polyphaga</taxon>
        <taxon>Cucujiformia</taxon>
        <taxon>Curculionidae</taxon>
        <taxon>Scolytinae</taxon>
        <taxon>Hypothenemus</taxon>
    </lineage>
</organism>
<keyword evidence="8" id="KW-0539">Nucleus</keyword>
<dbReference type="SMART" id="SM00355">
    <property type="entry name" value="ZnF_C2H2"/>
    <property type="match status" value="15"/>
</dbReference>
<gene>
    <name evidence="11" type="ORF">ABEB36_001380</name>
</gene>
<keyword evidence="12" id="KW-1185">Reference proteome</keyword>
<evidence type="ECO:0000256" key="4">
    <source>
        <dbReference type="ARBA" id="ARBA00022737"/>
    </source>
</evidence>
<evidence type="ECO:0000256" key="3">
    <source>
        <dbReference type="ARBA" id="ARBA00022723"/>
    </source>
</evidence>
<feature type="domain" description="C2H2-type" evidence="10">
    <location>
        <begin position="553"/>
        <end position="580"/>
    </location>
</feature>
<reference evidence="11 12" key="1">
    <citation type="submission" date="2024-05" db="EMBL/GenBank/DDBJ databases">
        <title>Genetic variation in Jamaican populations of the coffee berry borer (Hypothenemus hampei).</title>
        <authorList>
            <person name="Errbii M."/>
            <person name="Myrie A."/>
        </authorList>
    </citation>
    <scope>NUCLEOTIDE SEQUENCE [LARGE SCALE GENOMIC DNA]</scope>
    <source>
        <strain evidence="11">JA-Hopewell-2020-01-JO</strain>
        <tissue evidence="11">Whole body</tissue>
    </source>
</reference>
<dbReference type="InterPro" id="IPR036236">
    <property type="entry name" value="Znf_C2H2_sf"/>
</dbReference>
<evidence type="ECO:0000256" key="9">
    <source>
        <dbReference type="PROSITE-ProRule" id="PRU00042"/>
    </source>
</evidence>
<dbReference type="PROSITE" id="PS00028">
    <property type="entry name" value="ZINC_FINGER_C2H2_1"/>
    <property type="match status" value="12"/>
</dbReference>
<dbReference type="SUPFAM" id="SSF57667">
    <property type="entry name" value="beta-beta-alpha zinc fingers"/>
    <property type="match status" value="7"/>
</dbReference>
<feature type="domain" description="C2H2-type" evidence="10">
    <location>
        <begin position="276"/>
        <end position="303"/>
    </location>
</feature>
<dbReference type="Pfam" id="PF00096">
    <property type="entry name" value="zf-C2H2"/>
    <property type="match status" value="5"/>
</dbReference>
<keyword evidence="7" id="KW-0238">DNA-binding</keyword>
<dbReference type="GO" id="GO:0005634">
    <property type="term" value="C:nucleus"/>
    <property type="evidence" value="ECO:0007669"/>
    <property type="project" value="UniProtKB-SubCell"/>
</dbReference>
<evidence type="ECO:0000259" key="10">
    <source>
        <dbReference type="PROSITE" id="PS50157"/>
    </source>
</evidence>
<evidence type="ECO:0000313" key="11">
    <source>
        <dbReference type="EMBL" id="KAL1517642.1"/>
    </source>
</evidence>
<dbReference type="Pfam" id="PF13912">
    <property type="entry name" value="zf-C2H2_6"/>
    <property type="match status" value="2"/>
</dbReference>
<protein>
    <recommendedName>
        <fullName evidence="10">C2H2-type domain-containing protein</fullName>
    </recommendedName>
</protein>
<dbReference type="Proteomes" id="UP001566132">
    <property type="component" value="Unassembled WGS sequence"/>
</dbReference>
<proteinExistence type="inferred from homology"/>
<feature type="domain" description="C2H2-type" evidence="10">
    <location>
        <begin position="430"/>
        <end position="453"/>
    </location>
</feature>
<feature type="domain" description="C2H2-type" evidence="10">
    <location>
        <begin position="402"/>
        <end position="429"/>
    </location>
</feature>
<feature type="domain" description="C2H2-type" evidence="10">
    <location>
        <begin position="464"/>
        <end position="492"/>
    </location>
</feature>
<dbReference type="GO" id="GO:0003677">
    <property type="term" value="F:DNA binding"/>
    <property type="evidence" value="ECO:0007669"/>
    <property type="project" value="UniProtKB-KW"/>
</dbReference>
<evidence type="ECO:0000256" key="8">
    <source>
        <dbReference type="ARBA" id="ARBA00023242"/>
    </source>
</evidence>
<dbReference type="FunFam" id="3.30.160.60:FF:002343">
    <property type="entry name" value="Zinc finger protein 33A"/>
    <property type="match status" value="1"/>
</dbReference>
<evidence type="ECO:0000256" key="7">
    <source>
        <dbReference type="ARBA" id="ARBA00023125"/>
    </source>
</evidence>
<evidence type="ECO:0000256" key="2">
    <source>
        <dbReference type="ARBA" id="ARBA00006991"/>
    </source>
</evidence>
<feature type="domain" description="C2H2-type" evidence="10">
    <location>
        <begin position="174"/>
        <end position="202"/>
    </location>
</feature>
<dbReference type="AlphaFoldDB" id="A0ABD1FEF6"/>
<keyword evidence="4" id="KW-0677">Repeat</keyword>
<evidence type="ECO:0000256" key="5">
    <source>
        <dbReference type="ARBA" id="ARBA00022771"/>
    </source>
</evidence>
<dbReference type="InterPro" id="IPR013087">
    <property type="entry name" value="Znf_C2H2_type"/>
</dbReference>
<comment type="caution">
    <text evidence="11">The sequence shown here is derived from an EMBL/GenBank/DDBJ whole genome shotgun (WGS) entry which is preliminary data.</text>
</comment>